<dbReference type="Proteomes" id="UP000070188">
    <property type="component" value="Unassembled WGS sequence"/>
</dbReference>
<organism evidence="1 2">
    <name type="scientific">Carbonactinospora thermoautotrophica</name>
    <dbReference type="NCBI Taxonomy" id="1469144"/>
    <lineage>
        <taxon>Bacteria</taxon>
        <taxon>Bacillati</taxon>
        <taxon>Actinomycetota</taxon>
        <taxon>Actinomycetes</taxon>
        <taxon>Kitasatosporales</taxon>
        <taxon>Carbonactinosporaceae</taxon>
        <taxon>Carbonactinospora</taxon>
    </lineage>
</organism>
<name>A0A132MV50_9ACTN</name>
<evidence type="ECO:0000313" key="1">
    <source>
        <dbReference type="EMBL" id="KWX01252.1"/>
    </source>
</evidence>
<dbReference type="EMBL" id="LAXD01000001">
    <property type="protein sequence ID" value="KWX01252.1"/>
    <property type="molecule type" value="Genomic_DNA"/>
</dbReference>
<gene>
    <name evidence="1" type="ORF">LI90_2280</name>
</gene>
<comment type="caution">
    <text evidence="1">The sequence shown here is derived from an EMBL/GenBank/DDBJ whole genome shotgun (WGS) entry which is preliminary data.</text>
</comment>
<dbReference type="RefSeq" id="WP_158009712.1">
    <property type="nucleotide sequence ID" value="NZ_JYIJ01000011.1"/>
</dbReference>
<protein>
    <submittedName>
        <fullName evidence="1">Transposase IS111A/IS1328/IS1533</fullName>
    </submittedName>
</protein>
<keyword evidence="2" id="KW-1185">Reference proteome</keyword>
<reference evidence="2" key="1">
    <citation type="submission" date="2015-04" db="EMBL/GenBank/DDBJ databases">
        <title>Physiological reanalysis, assessment of diazotrophy, and genome sequences of multiple isolates of Streptomyces thermoautotrophicus.</title>
        <authorList>
            <person name="MacKellar D.C."/>
            <person name="Lieber L."/>
            <person name="Norman J."/>
            <person name="Bolger A."/>
            <person name="Tobin C."/>
            <person name="Murray J.W."/>
            <person name="Chang R."/>
            <person name="Ford T."/>
            <person name="Nguyen P.Q."/>
            <person name="Woodward J."/>
            <person name="Permingeat H."/>
            <person name="Joshi N.S."/>
            <person name="Silver P.A."/>
            <person name="Usadel B."/>
            <person name="Rutherford A.W."/>
            <person name="Friesen M."/>
            <person name="Prell J."/>
        </authorList>
    </citation>
    <scope>NUCLEOTIDE SEQUENCE [LARGE SCALE GENOMIC DNA]</scope>
    <source>
        <strain evidence="2">H1</strain>
    </source>
</reference>
<sequence length="51" mass="5486">MLGTHLRAHDKRLAELLETHPDTEVFTSFPGTGPVAICVLISQTGEDRPAG</sequence>
<proteinExistence type="predicted"/>
<dbReference type="STRING" id="1469144.LI90_2280"/>
<dbReference type="AlphaFoldDB" id="A0A132MV50"/>
<evidence type="ECO:0000313" key="2">
    <source>
        <dbReference type="Proteomes" id="UP000070188"/>
    </source>
</evidence>
<accession>A0A132MV50</accession>
<dbReference type="PATRIC" id="fig|1469144.10.peg.2475"/>